<comment type="caution">
    <text evidence="1">The sequence shown here is derived from an EMBL/GenBank/DDBJ whole genome shotgun (WGS) entry which is preliminary data.</text>
</comment>
<accession>A3KBB9</accession>
<organism evidence="1 2">
    <name type="scientific">Sagittula stellata (strain ATCC 700073 / DSM 11524 / E-37)</name>
    <dbReference type="NCBI Taxonomy" id="388399"/>
    <lineage>
        <taxon>Bacteria</taxon>
        <taxon>Pseudomonadati</taxon>
        <taxon>Pseudomonadota</taxon>
        <taxon>Alphaproteobacteria</taxon>
        <taxon>Rhodobacterales</taxon>
        <taxon>Roseobacteraceae</taxon>
        <taxon>Sagittula</taxon>
    </lineage>
</organism>
<name>A3KBB9_SAGS3</name>
<gene>
    <name evidence="1" type="ORF">SSE37_24993</name>
</gene>
<evidence type="ECO:0000313" key="1">
    <source>
        <dbReference type="EMBL" id="EBA05534.1"/>
    </source>
</evidence>
<reference evidence="1 2" key="1">
    <citation type="submission" date="2006-06" db="EMBL/GenBank/DDBJ databases">
        <authorList>
            <person name="Moran M.A."/>
            <person name="Ferriera S."/>
            <person name="Johnson J."/>
            <person name="Kravitz S."/>
            <person name="Beeson K."/>
            <person name="Sutton G."/>
            <person name="Rogers Y.-H."/>
            <person name="Friedman R."/>
            <person name="Frazier M."/>
            <person name="Venter J.C."/>
        </authorList>
    </citation>
    <scope>NUCLEOTIDE SEQUENCE [LARGE SCALE GENOMIC DNA]</scope>
    <source>
        <strain evidence="1 2">E-37</strain>
    </source>
</reference>
<dbReference type="OrthoDB" id="7734559at2"/>
<dbReference type="RefSeq" id="WP_005864343.1">
    <property type="nucleotide sequence ID" value="NZ_AAYA01000034.1"/>
</dbReference>
<dbReference type="Proteomes" id="UP000005713">
    <property type="component" value="Unassembled WGS sequence"/>
</dbReference>
<dbReference type="eggNOG" id="ENOG502Z8KV">
    <property type="taxonomic scope" value="Bacteria"/>
</dbReference>
<dbReference type="AlphaFoldDB" id="A3KBB9"/>
<dbReference type="EMBL" id="AAYA01000034">
    <property type="protein sequence ID" value="EBA05534.1"/>
    <property type="molecule type" value="Genomic_DNA"/>
</dbReference>
<protein>
    <submittedName>
        <fullName evidence="1">Uncharacterized protein</fullName>
    </submittedName>
</protein>
<proteinExistence type="predicted"/>
<keyword evidence="2" id="KW-1185">Reference proteome</keyword>
<evidence type="ECO:0000313" key="2">
    <source>
        <dbReference type="Proteomes" id="UP000005713"/>
    </source>
</evidence>
<sequence>MRPNRHADQRALRVRRVTATVPPLRPRVEIAVRTPGPDAAQRAEHFARGLHLARQEAWEELADLMVAADREKHLTEGLFPVAIILSRGARSDAVQAARDAVRRGEPKTACAILATFRAALEDEQERPAFDGLAAMAHVDVALAWRGASAPAQLSAQRRMAYGWHMAEARKLVDHYNAFESGLSSWAALRCAVLEADPAPTARVADDYEDLIELAPETPVHMMAMGQDLRPRRFGSWEMLDRQARRVIGQTSDIWGMAGYAWVYIGALEQDAGALRRVDAELFTEGLHDILERHPTQDMANRLAAFTGLTLGGPSEPGTARRRIADAFGWITQDYLRELHPEIWATAPSPGRPLPKEDLQDTIRRGRMRAISTMAEYYAPALDVGRRLVFTPDGVRMLKGD</sequence>